<feature type="region of interest" description="Disordered" evidence="1">
    <location>
        <begin position="1"/>
        <end position="23"/>
    </location>
</feature>
<organism evidence="2 3">
    <name type="scientific">Pomacea canaliculata</name>
    <name type="common">Golden apple snail</name>
    <dbReference type="NCBI Taxonomy" id="400727"/>
    <lineage>
        <taxon>Eukaryota</taxon>
        <taxon>Metazoa</taxon>
        <taxon>Spiralia</taxon>
        <taxon>Lophotrochozoa</taxon>
        <taxon>Mollusca</taxon>
        <taxon>Gastropoda</taxon>
        <taxon>Caenogastropoda</taxon>
        <taxon>Architaenioglossa</taxon>
        <taxon>Ampullarioidea</taxon>
        <taxon>Ampullariidae</taxon>
        <taxon>Pomacea</taxon>
    </lineage>
</organism>
<proteinExistence type="predicted"/>
<feature type="region of interest" description="Disordered" evidence="1">
    <location>
        <begin position="55"/>
        <end position="95"/>
    </location>
</feature>
<feature type="compositionally biased region" description="Polar residues" evidence="1">
    <location>
        <begin position="60"/>
        <end position="95"/>
    </location>
</feature>
<reference evidence="2 3" key="1">
    <citation type="submission" date="2018-04" db="EMBL/GenBank/DDBJ databases">
        <title>The genome of golden apple snail Pomacea canaliculata provides insight into stress tolerance and invasive adaptation.</title>
        <authorList>
            <person name="Liu C."/>
            <person name="Liu B."/>
            <person name="Ren Y."/>
            <person name="Zhang Y."/>
            <person name="Wang H."/>
            <person name="Li S."/>
            <person name="Jiang F."/>
            <person name="Yin L."/>
            <person name="Zhang G."/>
            <person name="Qian W."/>
            <person name="Fan W."/>
        </authorList>
    </citation>
    <scope>NUCLEOTIDE SEQUENCE [LARGE SCALE GENOMIC DNA]</scope>
    <source>
        <strain evidence="2">SZHN2017</strain>
        <tissue evidence="2">Muscle</tissue>
    </source>
</reference>
<dbReference type="AlphaFoldDB" id="A0A2T7NBV8"/>
<gene>
    <name evidence="2" type="ORF">C0Q70_21197</name>
</gene>
<comment type="caution">
    <text evidence="2">The sequence shown here is derived from an EMBL/GenBank/DDBJ whole genome shotgun (WGS) entry which is preliminary data.</text>
</comment>
<evidence type="ECO:0000313" key="3">
    <source>
        <dbReference type="Proteomes" id="UP000245119"/>
    </source>
</evidence>
<name>A0A2T7NBV8_POMCA</name>
<dbReference type="Proteomes" id="UP000245119">
    <property type="component" value="Linkage Group LG14"/>
</dbReference>
<evidence type="ECO:0000256" key="1">
    <source>
        <dbReference type="SAM" id="MobiDB-lite"/>
    </source>
</evidence>
<evidence type="ECO:0000313" key="2">
    <source>
        <dbReference type="EMBL" id="PVD18647.1"/>
    </source>
</evidence>
<protein>
    <submittedName>
        <fullName evidence="2">Uncharacterized protein</fullName>
    </submittedName>
</protein>
<sequence length="141" mass="15153">MRGRETGEPGPPRSSKDSDLEVPTERSKVLWYLLVTLHCPPACAPSNRVNRPYRILHLQQPPTSGQATGSEFTAQSYTHSLPGTPSSESSQSTQCPDVAIQSYHAVASPQCPDVAIQSYHAVASPQCPDVAIQSYHAVASP</sequence>
<feature type="compositionally biased region" description="Basic and acidic residues" evidence="1">
    <location>
        <begin position="14"/>
        <end position="23"/>
    </location>
</feature>
<keyword evidence="3" id="KW-1185">Reference proteome</keyword>
<dbReference type="EMBL" id="PZQS01000014">
    <property type="protein sequence ID" value="PVD18647.1"/>
    <property type="molecule type" value="Genomic_DNA"/>
</dbReference>
<accession>A0A2T7NBV8</accession>